<feature type="compositionally biased region" description="Polar residues" evidence="6">
    <location>
        <begin position="215"/>
        <end position="227"/>
    </location>
</feature>
<dbReference type="AlphaFoldDB" id="A0A9P5SIE6"/>
<dbReference type="Gene3D" id="1.10.10.60">
    <property type="entry name" value="Homeodomain-like"/>
    <property type="match status" value="1"/>
</dbReference>
<feature type="compositionally biased region" description="Basic and acidic residues" evidence="6">
    <location>
        <begin position="361"/>
        <end position="381"/>
    </location>
</feature>
<feature type="region of interest" description="Disordered" evidence="6">
    <location>
        <begin position="1"/>
        <end position="242"/>
    </location>
</feature>
<dbReference type="PANTHER" id="PTHR24324">
    <property type="entry name" value="HOMEOBOX PROTEIN HHEX"/>
    <property type="match status" value="1"/>
</dbReference>
<dbReference type="PROSITE" id="PS00027">
    <property type="entry name" value="HOMEOBOX_1"/>
    <property type="match status" value="1"/>
</dbReference>
<comment type="caution">
    <text evidence="8">The sequence shown here is derived from an EMBL/GenBank/DDBJ whole genome shotgun (WGS) entry which is preliminary data.</text>
</comment>
<dbReference type="GO" id="GO:0030154">
    <property type="term" value="P:cell differentiation"/>
    <property type="evidence" value="ECO:0007669"/>
    <property type="project" value="TreeGrafter"/>
</dbReference>
<dbReference type="SMART" id="SM00389">
    <property type="entry name" value="HOX"/>
    <property type="match status" value="1"/>
</dbReference>
<dbReference type="PROSITE" id="PS50071">
    <property type="entry name" value="HOMEOBOX_2"/>
    <property type="match status" value="1"/>
</dbReference>
<dbReference type="InterPro" id="IPR001356">
    <property type="entry name" value="HD"/>
</dbReference>
<dbReference type="PANTHER" id="PTHR24324:SF9">
    <property type="entry name" value="HOMEOBOX DOMAIN-CONTAINING PROTEIN"/>
    <property type="match status" value="1"/>
</dbReference>
<reference evidence="8" key="1">
    <citation type="journal article" date="2020" name="Fungal Divers.">
        <title>Resolving the Mortierellaceae phylogeny through synthesis of multi-gene phylogenetics and phylogenomics.</title>
        <authorList>
            <person name="Vandepol N."/>
            <person name="Liber J."/>
            <person name="Desiro A."/>
            <person name="Na H."/>
            <person name="Kennedy M."/>
            <person name="Barry K."/>
            <person name="Grigoriev I.V."/>
            <person name="Miller A.N."/>
            <person name="O'Donnell K."/>
            <person name="Stajich J.E."/>
            <person name="Bonito G."/>
        </authorList>
    </citation>
    <scope>NUCLEOTIDE SEQUENCE</scope>
    <source>
        <strain evidence="8">NVP1</strain>
    </source>
</reference>
<dbReference type="InterPro" id="IPR051000">
    <property type="entry name" value="Homeobox_DNA-bind_prot"/>
</dbReference>
<feature type="compositionally biased region" description="Basic and acidic residues" evidence="6">
    <location>
        <begin position="169"/>
        <end position="185"/>
    </location>
</feature>
<dbReference type="EMBL" id="JAAAUY010000708">
    <property type="protein sequence ID" value="KAF9327037.1"/>
    <property type="molecule type" value="Genomic_DNA"/>
</dbReference>
<dbReference type="GO" id="GO:0005634">
    <property type="term" value="C:nucleus"/>
    <property type="evidence" value="ECO:0007669"/>
    <property type="project" value="UniProtKB-SubCell"/>
</dbReference>
<feature type="region of interest" description="Disordered" evidence="6">
    <location>
        <begin position="315"/>
        <end position="432"/>
    </location>
</feature>
<feature type="domain" description="Homeobox" evidence="7">
    <location>
        <begin position="243"/>
        <end position="303"/>
    </location>
</feature>
<evidence type="ECO:0000256" key="5">
    <source>
        <dbReference type="RuleBase" id="RU000682"/>
    </source>
</evidence>
<feature type="compositionally biased region" description="Basic and acidic residues" evidence="6">
    <location>
        <begin position="128"/>
        <end position="154"/>
    </location>
</feature>
<dbReference type="Proteomes" id="UP000696485">
    <property type="component" value="Unassembled WGS sequence"/>
</dbReference>
<keyword evidence="1 4" id="KW-0238">DNA-binding</keyword>
<organism evidence="8 9">
    <name type="scientific">Podila minutissima</name>
    <dbReference type="NCBI Taxonomy" id="64525"/>
    <lineage>
        <taxon>Eukaryota</taxon>
        <taxon>Fungi</taxon>
        <taxon>Fungi incertae sedis</taxon>
        <taxon>Mucoromycota</taxon>
        <taxon>Mortierellomycotina</taxon>
        <taxon>Mortierellomycetes</taxon>
        <taxon>Mortierellales</taxon>
        <taxon>Mortierellaceae</taxon>
        <taxon>Podila</taxon>
    </lineage>
</organism>
<evidence type="ECO:0000259" key="7">
    <source>
        <dbReference type="PROSITE" id="PS50071"/>
    </source>
</evidence>
<comment type="subcellular location">
    <subcellularLocation>
        <location evidence="4 5">Nucleus</location>
    </subcellularLocation>
</comment>
<dbReference type="GO" id="GO:0000981">
    <property type="term" value="F:DNA-binding transcription factor activity, RNA polymerase II-specific"/>
    <property type="evidence" value="ECO:0007669"/>
    <property type="project" value="InterPro"/>
</dbReference>
<dbReference type="InterPro" id="IPR017970">
    <property type="entry name" value="Homeobox_CS"/>
</dbReference>
<evidence type="ECO:0000256" key="4">
    <source>
        <dbReference type="PROSITE-ProRule" id="PRU00108"/>
    </source>
</evidence>
<name>A0A9P5SIE6_9FUNG</name>
<protein>
    <recommendedName>
        <fullName evidence="7">Homeobox domain-containing protein</fullName>
    </recommendedName>
</protein>
<evidence type="ECO:0000256" key="6">
    <source>
        <dbReference type="SAM" id="MobiDB-lite"/>
    </source>
</evidence>
<keyword evidence="3 4" id="KW-0539">Nucleus</keyword>
<evidence type="ECO:0000256" key="3">
    <source>
        <dbReference type="ARBA" id="ARBA00023242"/>
    </source>
</evidence>
<gene>
    <name evidence="8" type="ORF">BG006_009613</name>
</gene>
<dbReference type="CDD" id="cd00086">
    <property type="entry name" value="homeodomain"/>
    <property type="match status" value="1"/>
</dbReference>
<feature type="DNA-binding region" description="Homeobox" evidence="4">
    <location>
        <begin position="245"/>
        <end position="304"/>
    </location>
</feature>
<keyword evidence="2 4" id="KW-0371">Homeobox</keyword>
<dbReference type="Pfam" id="PF00046">
    <property type="entry name" value="Homeodomain"/>
    <property type="match status" value="1"/>
</dbReference>
<evidence type="ECO:0000256" key="1">
    <source>
        <dbReference type="ARBA" id="ARBA00023125"/>
    </source>
</evidence>
<keyword evidence="9" id="KW-1185">Reference proteome</keyword>
<sequence length="432" mass="48826">MTPSSPTYCATERHSAPRIYGIDAADTPRPPSSYNAKSPYALQRAPDQFSSSDASRRHSMGQIGNNYHRPPPARDLRFLDYTSGRDFGPPRYEHPWASSTSHPPSYSPPSEPYIQPPSWYQSYAHAPKAHDDRTWFPEREPRPPLAPRHSDHGHSYSGSWAPYAGPPHGYREMELSEARHRDHNQISRRPSRPSSHSVHPFDVTNPASPPSSSSTHRPQMSSPTNNKGNKRAQEDSDPFIVEDGIKAKRKRANASQLSVLNAAFEKSYFPSTEERLRLSKECKMCPRTVQIWFQNKRQSVKARPEALDAALMAGQNGSGRRSSMMDMRRASESGPWGPMRVREERQRAVTTATTTGLGIKRLLEEKEEERVKKEKEDVRETSHHHHHHHNNNNNNNNNDNNGNSHSHNSSGGPAAMDGDFSRKRRATIAKME</sequence>
<feature type="compositionally biased region" description="Low complexity" evidence="6">
    <location>
        <begin position="391"/>
        <end position="412"/>
    </location>
</feature>
<dbReference type="SUPFAM" id="SSF46689">
    <property type="entry name" value="Homeodomain-like"/>
    <property type="match status" value="1"/>
</dbReference>
<accession>A0A9P5SIE6</accession>
<evidence type="ECO:0000313" key="8">
    <source>
        <dbReference type="EMBL" id="KAF9327037.1"/>
    </source>
</evidence>
<evidence type="ECO:0000313" key="9">
    <source>
        <dbReference type="Proteomes" id="UP000696485"/>
    </source>
</evidence>
<evidence type="ECO:0000256" key="2">
    <source>
        <dbReference type="ARBA" id="ARBA00023155"/>
    </source>
</evidence>
<feature type="compositionally biased region" description="Basic residues" evidence="6">
    <location>
        <begin position="422"/>
        <end position="432"/>
    </location>
</feature>
<dbReference type="InterPro" id="IPR009057">
    <property type="entry name" value="Homeodomain-like_sf"/>
</dbReference>
<feature type="compositionally biased region" description="Pro residues" evidence="6">
    <location>
        <begin position="105"/>
        <end position="115"/>
    </location>
</feature>
<proteinExistence type="predicted"/>
<dbReference type="GO" id="GO:0000978">
    <property type="term" value="F:RNA polymerase II cis-regulatory region sequence-specific DNA binding"/>
    <property type="evidence" value="ECO:0007669"/>
    <property type="project" value="TreeGrafter"/>
</dbReference>